<gene>
    <name evidence="12" type="ORF">OSH07_07995</name>
</gene>
<feature type="active site" description="Nucleophile" evidence="9">
    <location>
        <position position="208"/>
    </location>
</feature>
<dbReference type="PANTHER" id="PTHR30582">
    <property type="entry name" value="L,D-TRANSPEPTIDASE"/>
    <property type="match status" value="1"/>
</dbReference>
<dbReference type="PROSITE" id="PS51257">
    <property type="entry name" value="PROKAR_LIPOPROTEIN"/>
    <property type="match status" value="1"/>
</dbReference>
<dbReference type="GO" id="GO:0018104">
    <property type="term" value="P:peptidoglycan-protein cross-linking"/>
    <property type="evidence" value="ECO:0007669"/>
    <property type="project" value="TreeGrafter"/>
</dbReference>
<dbReference type="GO" id="GO:0071972">
    <property type="term" value="F:peptidoglycan L,D-transpeptidase activity"/>
    <property type="evidence" value="ECO:0007669"/>
    <property type="project" value="TreeGrafter"/>
</dbReference>
<name>A0A9X3IK62_9HYPH</name>
<dbReference type="RefSeq" id="WP_266338084.1">
    <property type="nucleotide sequence ID" value="NZ_JAPKNK010000002.1"/>
</dbReference>
<dbReference type="InterPro" id="IPR005490">
    <property type="entry name" value="LD_TPept_cat_dom"/>
</dbReference>
<evidence type="ECO:0000256" key="1">
    <source>
        <dbReference type="ARBA" id="ARBA00004752"/>
    </source>
</evidence>
<dbReference type="InterPro" id="IPR038063">
    <property type="entry name" value="Transpep_catalytic_dom"/>
</dbReference>
<evidence type="ECO:0000256" key="3">
    <source>
        <dbReference type="ARBA" id="ARBA00022676"/>
    </source>
</evidence>
<reference evidence="12" key="1">
    <citation type="submission" date="2022-11" db="EMBL/GenBank/DDBJ databases">
        <title>Biodiversity and phylogenetic relationships of bacteria.</title>
        <authorList>
            <person name="Machado R.A.R."/>
            <person name="Bhat A."/>
            <person name="Loulou A."/>
            <person name="Kallel S."/>
        </authorList>
    </citation>
    <scope>NUCLEOTIDE SEQUENCE</scope>
    <source>
        <strain evidence="12">K-TC2</strain>
    </source>
</reference>
<dbReference type="Gene3D" id="2.40.440.10">
    <property type="entry name" value="L,D-transpeptidase catalytic domain-like"/>
    <property type="match status" value="1"/>
</dbReference>
<dbReference type="SUPFAM" id="SSF141523">
    <property type="entry name" value="L,D-transpeptidase catalytic domain-like"/>
    <property type="match status" value="1"/>
</dbReference>
<evidence type="ECO:0000256" key="8">
    <source>
        <dbReference type="ARBA" id="ARBA00023316"/>
    </source>
</evidence>
<dbReference type="PROSITE" id="PS52029">
    <property type="entry name" value="LD_TPASE"/>
    <property type="match status" value="1"/>
</dbReference>
<dbReference type="InterPro" id="IPR006311">
    <property type="entry name" value="TAT_signal"/>
</dbReference>
<organism evidence="12 13">
    <name type="scientific">Kaistia nematophila</name>
    <dbReference type="NCBI Taxonomy" id="2994654"/>
    <lineage>
        <taxon>Bacteria</taxon>
        <taxon>Pseudomonadati</taxon>
        <taxon>Pseudomonadota</taxon>
        <taxon>Alphaproteobacteria</taxon>
        <taxon>Hyphomicrobiales</taxon>
        <taxon>Kaistiaceae</taxon>
        <taxon>Kaistia</taxon>
    </lineage>
</organism>
<dbReference type="Pfam" id="PF03734">
    <property type="entry name" value="YkuD"/>
    <property type="match status" value="1"/>
</dbReference>
<comment type="pathway">
    <text evidence="1 9">Cell wall biogenesis; peptidoglycan biosynthesis.</text>
</comment>
<dbReference type="GO" id="GO:0016757">
    <property type="term" value="F:glycosyltransferase activity"/>
    <property type="evidence" value="ECO:0007669"/>
    <property type="project" value="UniProtKB-KW"/>
</dbReference>
<dbReference type="GO" id="GO:0071555">
    <property type="term" value="P:cell wall organization"/>
    <property type="evidence" value="ECO:0007669"/>
    <property type="project" value="UniProtKB-UniRule"/>
</dbReference>
<evidence type="ECO:0000256" key="5">
    <source>
        <dbReference type="ARBA" id="ARBA00022801"/>
    </source>
</evidence>
<evidence type="ECO:0000256" key="9">
    <source>
        <dbReference type="PROSITE-ProRule" id="PRU01373"/>
    </source>
</evidence>
<keyword evidence="3" id="KW-0328">Glycosyltransferase</keyword>
<comment type="similarity">
    <text evidence="2">Belongs to the YkuD family.</text>
</comment>
<evidence type="ECO:0000256" key="6">
    <source>
        <dbReference type="ARBA" id="ARBA00022960"/>
    </source>
</evidence>
<evidence type="ECO:0000259" key="11">
    <source>
        <dbReference type="PROSITE" id="PS52029"/>
    </source>
</evidence>
<comment type="caution">
    <text evidence="12">The sequence shown here is derived from an EMBL/GenBank/DDBJ whole genome shotgun (WGS) entry which is preliminary data.</text>
</comment>
<protein>
    <submittedName>
        <fullName evidence="12">L,D-transpeptidase</fullName>
    </submittedName>
</protein>
<dbReference type="CDD" id="cd16913">
    <property type="entry name" value="YkuD_like"/>
    <property type="match status" value="1"/>
</dbReference>
<feature type="region of interest" description="Disordered" evidence="10">
    <location>
        <begin position="236"/>
        <end position="271"/>
    </location>
</feature>
<feature type="domain" description="L,D-TPase catalytic" evidence="11">
    <location>
        <begin position="96"/>
        <end position="232"/>
    </location>
</feature>
<accession>A0A9X3IK62</accession>
<dbReference type="EMBL" id="JAPKNK010000002">
    <property type="protein sequence ID" value="MCX5569133.1"/>
    <property type="molecule type" value="Genomic_DNA"/>
</dbReference>
<keyword evidence="13" id="KW-1185">Reference proteome</keyword>
<evidence type="ECO:0000256" key="7">
    <source>
        <dbReference type="ARBA" id="ARBA00022984"/>
    </source>
</evidence>
<proteinExistence type="inferred from homology"/>
<dbReference type="PROSITE" id="PS51318">
    <property type="entry name" value="TAT"/>
    <property type="match status" value="1"/>
</dbReference>
<evidence type="ECO:0000313" key="13">
    <source>
        <dbReference type="Proteomes" id="UP001144805"/>
    </source>
</evidence>
<keyword evidence="5" id="KW-0378">Hydrolase</keyword>
<dbReference type="Proteomes" id="UP001144805">
    <property type="component" value="Unassembled WGS sequence"/>
</dbReference>
<keyword evidence="6 9" id="KW-0133">Cell shape</keyword>
<keyword evidence="8 9" id="KW-0961">Cell wall biogenesis/degradation</keyword>
<sequence length="271" mass="29085">MNETKPLKTAGKLSRRTFMIGLPVVLAACQTSQPGGPVASAGGMGNAPVIDQGFASMYGPITDEPFPVSAIDLTKINPRFYRQVVNLPSEINAEPGTIVVDPYNHFLYLVFENGSALRYGVGVGRQGFAWSGDATIQAKQQWPKWHPPKEMMARDPEAAKWPDGMPGGPGNPLGARALYLYQGKVDTLYRIHGTTQPWSIGKSLSSGCIRMMNHDIIDLYSRAPIGTKVKVLGNSTPDPVAVYDSKGGARPDPEPASTAGYVPIPPDNVHG</sequence>
<dbReference type="InterPro" id="IPR050979">
    <property type="entry name" value="LD-transpeptidase"/>
</dbReference>
<evidence type="ECO:0000256" key="2">
    <source>
        <dbReference type="ARBA" id="ARBA00005992"/>
    </source>
</evidence>
<feature type="active site" description="Proton donor/acceptor" evidence="9">
    <location>
        <position position="192"/>
    </location>
</feature>
<dbReference type="AlphaFoldDB" id="A0A9X3IK62"/>
<keyword evidence="7 9" id="KW-0573">Peptidoglycan synthesis</keyword>
<evidence type="ECO:0000256" key="4">
    <source>
        <dbReference type="ARBA" id="ARBA00022679"/>
    </source>
</evidence>
<evidence type="ECO:0000256" key="10">
    <source>
        <dbReference type="SAM" id="MobiDB-lite"/>
    </source>
</evidence>
<dbReference type="FunFam" id="2.40.440.10:FF:000002">
    <property type="entry name" value="L,D-transpeptidase ErfK/SrfK"/>
    <property type="match status" value="1"/>
</dbReference>
<dbReference type="GO" id="GO:0008360">
    <property type="term" value="P:regulation of cell shape"/>
    <property type="evidence" value="ECO:0007669"/>
    <property type="project" value="UniProtKB-UniRule"/>
</dbReference>
<keyword evidence="4" id="KW-0808">Transferase</keyword>
<evidence type="ECO:0000313" key="12">
    <source>
        <dbReference type="EMBL" id="MCX5569133.1"/>
    </source>
</evidence>
<dbReference type="PANTHER" id="PTHR30582:SF24">
    <property type="entry name" value="L,D-TRANSPEPTIDASE ERFK_SRFK-RELATED"/>
    <property type="match status" value="1"/>
</dbReference>
<dbReference type="GO" id="GO:0005576">
    <property type="term" value="C:extracellular region"/>
    <property type="evidence" value="ECO:0007669"/>
    <property type="project" value="TreeGrafter"/>
</dbReference>